<name>A0A061RGS3_9CHLO</name>
<accession>A0A061RGS3</accession>
<proteinExistence type="predicted"/>
<evidence type="ECO:0000313" key="1">
    <source>
        <dbReference type="EMBL" id="JAC71148.1"/>
    </source>
</evidence>
<reference evidence="1" key="1">
    <citation type="submission" date="2014-05" db="EMBL/GenBank/DDBJ databases">
        <title>The transcriptome of the halophilic microalga Tetraselmis sp. GSL018 isolated from the Great Salt Lake, Utah.</title>
        <authorList>
            <person name="Jinkerson R.E."/>
            <person name="D'Adamo S."/>
            <person name="Posewitz M.C."/>
        </authorList>
    </citation>
    <scope>NUCLEOTIDE SEQUENCE</scope>
    <source>
        <strain evidence="1">GSL018</strain>
    </source>
</reference>
<dbReference type="AlphaFoldDB" id="A0A061RGS3"/>
<gene>
    <name evidence="1" type="ORF">TSPGSL018_2559</name>
</gene>
<sequence>MPSTFSCIGSTSLYAVDIPFKSIGGETFLNPFSGQKCYELGLVTSLYAVYIPRQSKQCLHRRAYSRREGTREEVSLSTVWETASHISGGEERNCR</sequence>
<dbReference type="EMBL" id="GBEZ01014972">
    <property type="protein sequence ID" value="JAC71148.1"/>
    <property type="molecule type" value="Transcribed_RNA"/>
</dbReference>
<organism evidence="1">
    <name type="scientific">Tetraselmis sp. GSL018</name>
    <dbReference type="NCBI Taxonomy" id="582737"/>
    <lineage>
        <taxon>Eukaryota</taxon>
        <taxon>Viridiplantae</taxon>
        <taxon>Chlorophyta</taxon>
        <taxon>core chlorophytes</taxon>
        <taxon>Chlorodendrophyceae</taxon>
        <taxon>Chlorodendrales</taxon>
        <taxon>Chlorodendraceae</taxon>
        <taxon>Tetraselmis</taxon>
    </lineage>
</organism>
<protein>
    <submittedName>
        <fullName evidence="1">Uncharacterized protein</fullName>
    </submittedName>
</protein>
<feature type="non-terminal residue" evidence="1">
    <location>
        <position position="95"/>
    </location>
</feature>